<evidence type="ECO:0000313" key="1">
    <source>
        <dbReference type="EMBL" id="MBO4206769.1"/>
    </source>
</evidence>
<name>A0ABS3VQF2_MICEH</name>
<reference evidence="1 2" key="1">
    <citation type="submission" date="2019-12" db="EMBL/GenBank/DDBJ databases">
        <title>Whole genome sequencing of endophytic Actinobacterium Micromonospora sp. MPMI6T.</title>
        <authorList>
            <person name="Evv R."/>
            <person name="Podile A.R."/>
        </authorList>
    </citation>
    <scope>NUCLEOTIDE SEQUENCE [LARGE SCALE GENOMIC DNA]</scope>
    <source>
        <strain evidence="1 2">MPMI6</strain>
    </source>
</reference>
<keyword evidence="2" id="KW-1185">Reference proteome</keyword>
<gene>
    <name evidence="1" type="ORF">GSF22_12255</name>
</gene>
<organism evidence="1 2">
    <name type="scientific">Micromonospora echinofusca</name>
    <dbReference type="NCBI Taxonomy" id="47858"/>
    <lineage>
        <taxon>Bacteria</taxon>
        <taxon>Bacillati</taxon>
        <taxon>Actinomycetota</taxon>
        <taxon>Actinomycetes</taxon>
        <taxon>Micromonosporales</taxon>
        <taxon>Micromonosporaceae</taxon>
        <taxon>Micromonospora</taxon>
    </lineage>
</organism>
<proteinExistence type="predicted"/>
<sequence>MTSTIDDVDLVDFHTHYRPPWWDVAGSGRRLAAGLDHARLDDLARLVSDTRAGGISLRVLSAPVELLFGPDLPVPTSAVNRVNEYLRHTLARTLVARHG</sequence>
<comment type="caution">
    <text evidence="1">The sequence shown here is derived from an EMBL/GenBank/DDBJ whole genome shotgun (WGS) entry which is preliminary data.</text>
</comment>
<dbReference type="EMBL" id="WVUH01000083">
    <property type="protein sequence ID" value="MBO4206769.1"/>
    <property type="molecule type" value="Genomic_DNA"/>
</dbReference>
<protein>
    <recommendedName>
        <fullName evidence="3">Amidohydrolase</fullName>
    </recommendedName>
</protein>
<dbReference type="Proteomes" id="UP000823521">
    <property type="component" value="Unassembled WGS sequence"/>
</dbReference>
<evidence type="ECO:0008006" key="3">
    <source>
        <dbReference type="Google" id="ProtNLM"/>
    </source>
</evidence>
<dbReference type="RefSeq" id="WP_208813670.1">
    <property type="nucleotide sequence ID" value="NZ_WVUH01000083.1"/>
</dbReference>
<evidence type="ECO:0000313" key="2">
    <source>
        <dbReference type="Proteomes" id="UP000823521"/>
    </source>
</evidence>
<accession>A0ABS3VQF2</accession>